<dbReference type="EMBL" id="JAFHDT010000142">
    <property type="protein sequence ID" value="KAI7790382.1"/>
    <property type="molecule type" value="Genomic_DNA"/>
</dbReference>
<evidence type="ECO:0000256" key="1">
    <source>
        <dbReference type="SAM" id="MobiDB-lite"/>
    </source>
</evidence>
<dbReference type="AlphaFoldDB" id="A0A9W7W7V6"/>
<dbReference type="Proteomes" id="UP001059041">
    <property type="component" value="Unassembled WGS sequence"/>
</dbReference>
<protein>
    <submittedName>
        <fullName evidence="2">Uncharacterized protein</fullName>
    </submittedName>
</protein>
<feature type="non-terminal residue" evidence="2">
    <location>
        <position position="109"/>
    </location>
</feature>
<proteinExistence type="predicted"/>
<name>A0A9W7W7V6_TRIRA</name>
<gene>
    <name evidence="2" type="ORF">IRJ41_019958</name>
</gene>
<reference evidence="2" key="1">
    <citation type="submission" date="2021-02" db="EMBL/GenBank/DDBJ databases">
        <title>Comparative genomics reveals that relaxation of natural selection precedes convergent phenotypic evolution of cavefish.</title>
        <authorList>
            <person name="Peng Z."/>
        </authorList>
    </citation>
    <scope>NUCLEOTIDE SEQUENCE</scope>
    <source>
        <tissue evidence="2">Muscle</tissue>
    </source>
</reference>
<comment type="caution">
    <text evidence="2">The sequence shown here is derived from an EMBL/GenBank/DDBJ whole genome shotgun (WGS) entry which is preliminary data.</text>
</comment>
<feature type="compositionally biased region" description="Polar residues" evidence="1">
    <location>
        <begin position="68"/>
        <end position="79"/>
    </location>
</feature>
<evidence type="ECO:0000313" key="3">
    <source>
        <dbReference type="Proteomes" id="UP001059041"/>
    </source>
</evidence>
<organism evidence="2 3">
    <name type="scientific">Triplophysa rosa</name>
    <name type="common">Cave loach</name>
    <dbReference type="NCBI Taxonomy" id="992332"/>
    <lineage>
        <taxon>Eukaryota</taxon>
        <taxon>Metazoa</taxon>
        <taxon>Chordata</taxon>
        <taxon>Craniata</taxon>
        <taxon>Vertebrata</taxon>
        <taxon>Euteleostomi</taxon>
        <taxon>Actinopterygii</taxon>
        <taxon>Neopterygii</taxon>
        <taxon>Teleostei</taxon>
        <taxon>Ostariophysi</taxon>
        <taxon>Cypriniformes</taxon>
        <taxon>Nemacheilidae</taxon>
        <taxon>Triplophysa</taxon>
    </lineage>
</organism>
<evidence type="ECO:0000313" key="2">
    <source>
        <dbReference type="EMBL" id="KAI7790382.1"/>
    </source>
</evidence>
<accession>A0A9W7W7V6</accession>
<sequence>GNKLKRDLQNLQRNTAAPIASTPMSDDSDNTDIDMFEKNEQRRSRKRAALDSDNEQYDNNGSKEFENSHLQSTSPQNTVKLDGDVVKALKELPGIVSSLKDVLESIKRG</sequence>
<keyword evidence="3" id="KW-1185">Reference proteome</keyword>
<feature type="region of interest" description="Disordered" evidence="1">
    <location>
        <begin position="1"/>
        <end position="79"/>
    </location>
</feature>